<evidence type="ECO:0000313" key="6">
    <source>
        <dbReference type="EMBL" id="GJD77198.1"/>
    </source>
</evidence>
<sequence length="213" mass="23581">MCGIACQNAGMDIVSSKPSGLRARKRQETLERIAETGLRLFSRNGYEATTLDAIAEGAGISRRTFFHYFKSKEEILLDWQLRGFSASLRKAVLAQPAGKVPVEVVRDAMLMLSVGFRTQEFISIDRVLRSSETLKARKQATYGLHEQALYATLMERWPDPDRGATLRLVAMASLGAMRLAIEAWIQAGGDRPVDSFLHAAFDGLASEFGKPSR</sequence>
<evidence type="ECO:0000256" key="3">
    <source>
        <dbReference type="ARBA" id="ARBA00023163"/>
    </source>
</evidence>
<dbReference type="PROSITE" id="PS50977">
    <property type="entry name" value="HTH_TETR_2"/>
    <property type="match status" value="1"/>
</dbReference>
<keyword evidence="1" id="KW-0805">Transcription regulation</keyword>
<keyword evidence="7" id="KW-1185">Reference proteome</keyword>
<reference evidence="6" key="2">
    <citation type="submission" date="2021-08" db="EMBL/GenBank/DDBJ databases">
        <authorList>
            <person name="Tani A."/>
            <person name="Ola A."/>
            <person name="Ogura Y."/>
            <person name="Katsura K."/>
            <person name="Hayashi T."/>
        </authorList>
    </citation>
    <scope>NUCLEOTIDE SEQUENCE</scope>
    <source>
        <strain evidence="6">NBRC 103626</strain>
    </source>
</reference>
<dbReference type="EMBL" id="BPQM01000008">
    <property type="protein sequence ID" value="GJD77198.1"/>
    <property type="molecule type" value="Genomic_DNA"/>
</dbReference>
<dbReference type="Pfam" id="PF00440">
    <property type="entry name" value="TetR_N"/>
    <property type="match status" value="1"/>
</dbReference>
<feature type="DNA-binding region" description="H-T-H motif" evidence="4">
    <location>
        <begin position="50"/>
        <end position="69"/>
    </location>
</feature>
<dbReference type="InterPro" id="IPR050109">
    <property type="entry name" value="HTH-type_TetR-like_transc_reg"/>
</dbReference>
<dbReference type="AlphaFoldDB" id="A0AA37HKD5"/>
<evidence type="ECO:0000256" key="1">
    <source>
        <dbReference type="ARBA" id="ARBA00023015"/>
    </source>
</evidence>
<gene>
    <name evidence="6" type="primary">betI_1</name>
    <name evidence="6" type="ORF">NBEOAGPD_0401</name>
</gene>
<proteinExistence type="predicted"/>
<name>A0AA37HKD5_9HYPH</name>
<dbReference type="InterPro" id="IPR041347">
    <property type="entry name" value="MftR_C"/>
</dbReference>
<feature type="domain" description="HTH tetR-type" evidence="5">
    <location>
        <begin position="27"/>
        <end position="87"/>
    </location>
</feature>
<dbReference type="PANTHER" id="PTHR30055:SF238">
    <property type="entry name" value="MYCOFACTOCIN BIOSYNTHESIS TRANSCRIPTIONAL REGULATOR MFTR-RELATED"/>
    <property type="match status" value="1"/>
</dbReference>
<dbReference type="GO" id="GO:0003700">
    <property type="term" value="F:DNA-binding transcription factor activity"/>
    <property type="evidence" value="ECO:0007669"/>
    <property type="project" value="TreeGrafter"/>
</dbReference>
<comment type="caution">
    <text evidence="6">The sequence shown here is derived from an EMBL/GenBank/DDBJ whole genome shotgun (WGS) entry which is preliminary data.</text>
</comment>
<dbReference type="InterPro" id="IPR023772">
    <property type="entry name" value="DNA-bd_HTH_TetR-type_CS"/>
</dbReference>
<dbReference type="InterPro" id="IPR009057">
    <property type="entry name" value="Homeodomain-like_sf"/>
</dbReference>
<accession>A0AA37HKD5</accession>
<dbReference type="SUPFAM" id="SSF46689">
    <property type="entry name" value="Homeodomain-like"/>
    <property type="match status" value="1"/>
</dbReference>
<evidence type="ECO:0000313" key="7">
    <source>
        <dbReference type="Proteomes" id="UP001055108"/>
    </source>
</evidence>
<keyword evidence="3" id="KW-0804">Transcription</keyword>
<evidence type="ECO:0000259" key="5">
    <source>
        <dbReference type="PROSITE" id="PS50977"/>
    </source>
</evidence>
<keyword evidence="2 4" id="KW-0238">DNA-binding</keyword>
<protein>
    <submittedName>
        <fullName evidence="6">HTH-type transcriptional regulator BetI</fullName>
    </submittedName>
</protein>
<dbReference type="Gene3D" id="1.10.357.10">
    <property type="entry name" value="Tetracycline Repressor, domain 2"/>
    <property type="match status" value="1"/>
</dbReference>
<evidence type="ECO:0000256" key="4">
    <source>
        <dbReference type="PROSITE-ProRule" id="PRU00335"/>
    </source>
</evidence>
<dbReference type="PRINTS" id="PR00455">
    <property type="entry name" value="HTHTETR"/>
</dbReference>
<dbReference type="InterPro" id="IPR001647">
    <property type="entry name" value="HTH_TetR"/>
</dbReference>
<dbReference type="PROSITE" id="PS01081">
    <property type="entry name" value="HTH_TETR_1"/>
    <property type="match status" value="1"/>
</dbReference>
<evidence type="ECO:0000256" key="2">
    <source>
        <dbReference type="ARBA" id="ARBA00023125"/>
    </source>
</evidence>
<organism evidence="6 7">
    <name type="scientific">Methylobacterium gregans</name>
    <dbReference type="NCBI Taxonomy" id="374424"/>
    <lineage>
        <taxon>Bacteria</taxon>
        <taxon>Pseudomonadati</taxon>
        <taxon>Pseudomonadota</taxon>
        <taxon>Alphaproteobacteria</taxon>
        <taxon>Hyphomicrobiales</taxon>
        <taxon>Methylobacteriaceae</taxon>
        <taxon>Methylobacterium</taxon>
    </lineage>
</organism>
<dbReference type="Proteomes" id="UP001055108">
    <property type="component" value="Unassembled WGS sequence"/>
</dbReference>
<dbReference type="GO" id="GO:0000976">
    <property type="term" value="F:transcription cis-regulatory region binding"/>
    <property type="evidence" value="ECO:0007669"/>
    <property type="project" value="TreeGrafter"/>
</dbReference>
<dbReference type="PANTHER" id="PTHR30055">
    <property type="entry name" value="HTH-TYPE TRANSCRIPTIONAL REGULATOR RUTR"/>
    <property type="match status" value="1"/>
</dbReference>
<reference evidence="6" key="1">
    <citation type="journal article" date="2016" name="Front. Microbiol.">
        <title>Genome Sequence of the Piezophilic, Mesophilic Sulfate-Reducing Bacterium Desulfovibrio indicus J2T.</title>
        <authorList>
            <person name="Cao J."/>
            <person name="Maignien L."/>
            <person name="Shao Z."/>
            <person name="Alain K."/>
            <person name="Jebbar M."/>
        </authorList>
    </citation>
    <scope>NUCLEOTIDE SEQUENCE</scope>
    <source>
        <strain evidence="6">NBRC 103626</strain>
    </source>
</reference>
<dbReference type="Pfam" id="PF17754">
    <property type="entry name" value="TetR_C_14"/>
    <property type="match status" value="1"/>
</dbReference>